<dbReference type="AlphaFoldDB" id="A0A8H8CJ16"/>
<accession>A0A8H8CJ16</accession>
<dbReference type="EMBL" id="JAFIQS010000007">
    <property type="protein sequence ID" value="KAG5167283.1"/>
    <property type="molecule type" value="Genomic_DNA"/>
</dbReference>
<organism evidence="1">
    <name type="scientific">Psilocybe cubensis</name>
    <name type="common">Psychedelic mushroom</name>
    <name type="synonym">Stropharia cubensis</name>
    <dbReference type="NCBI Taxonomy" id="181762"/>
    <lineage>
        <taxon>Eukaryota</taxon>
        <taxon>Fungi</taxon>
        <taxon>Dikarya</taxon>
        <taxon>Basidiomycota</taxon>
        <taxon>Agaricomycotina</taxon>
        <taxon>Agaricomycetes</taxon>
        <taxon>Agaricomycetidae</taxon>
        <taxon>Agaricales</taxon>
        <taxon>Agaricineae</taxon>
        <taxon>Strophariaceae</taxon>
        <taxon>Psilocybe</taxon>
    </lineage>
</organism>
<proteinExistence type="predicted"/>
<comment type="caution">
    <text evidence="1">The sequence shown here is derived from an EMBL/GenBank/DDBJ whole genome shotgun (WGS) entry which is preliminary data.</text>
</comment>
<sequence>MPVVHYLLSTTPQWGHVKPLCIFATRIVQERESAILTIMVAPNLLDKAFAEVSAQSSGIWLPKWGNIPRKLV</sequence>
<evidence type="ECO:0000313" key="1">
    <source>
        <dbReference type="EMBL" id="KAG5167283.1"/>
    </source>
</evidence>
<protein>
    <submittedName>
        <fullName evidence="1">Uncharacterized protein</fullName>
    </submittedName>
</protein>
<gene>
    <name evidence="1" type="ORF">JR316_007630</name>
</gene>
<reference evidence="1" key="1">
    <citation type="submission" date="2021-02" db="EMBL/GenBank/DDBJ databases">
        <title>Psilocybe cubensis genome.</title>
        <authorList>
            <person name="Mckernan K.J."/>
            <person name="Crawford S."/>
            <person name="Trippe A."/>
            <person name="Kane L.T."/>
            <person name="Mclaughlin S."/>
        </authorList>
    </citation>
    <scope>NUCLEOTIDE SEQUENCE [LARGE SCALE GENOMIC DNA]</scope>
    <source>
        <strain evidence="1">MGC-MH-2018</strain>
    </source>
</reference>
<name>A0A8H8CJ16_PSICU</name>